<dbReference type="HOGENOM" id="CLU_023116_0_0_1"/>
<reference evidence="6" key="2">
    <citation type="journal article" date="2009" name="Fungal Genet. Biol.">
        <title>The 2008 update of the Aspergillus nidulans genome annotation: a community effort.</title>
        <authorList>
            <person name="Wortman J.R."/>
            <person name="Gilsenan J.M."/>
            <person name="Joardar V."/>
            <person name="Deegan J."/>
            <person name="Clutterbuck J."/>
            <person name="Andersen M.R."/>
            <person name="Archer D."/>
            <person name="Bencina M."/>
            <person name="Braus G."/>
            <person name="Coutinho P."/>
            <person name="von Dohren H."/>
            <person name="Doonan J."/>
            <person name="Driessen A.J."/>
            <person name="Durek P."/>
            <person name="Espeso E."/>
            <person name="Fekete E."/>
            <person name="Flipphi M."/>
            <person name="Estrada C.G."/>
            <person name="Geysens S."/>
            <person name="Goldman G."/>
            <person name="de Groot P.W."/>
            <person name="Hansen K."/>
            <person name="Harris S.D."/>
            <person name="Heinekamp T."/>
            <person name="Helmstaedt K."/>
            <person name="Henrissat B."/>
            <person name="Hofmann G."/>
            <person name="Homan T."/>
            <person name="Horio T."/>
            <person name="Horiuchi H."/>
            <person name="James S."/>
            <person name="Jones M."/>
            <person name="Karaffa L."/>
            <person name="Karanyi Z."/>
            <person name="Kato M."/>
            <person name="Keller N."/>
            <person name="Kelly D.E."/>
            <person name="Kiel J.A."/>
            <person name="Kim J.M."/>
            <person name="van der Klei I.J."/>
            <person name="Klis F.M."/>
            <person name="Kovalchuk A."/>
            <person name="Krasevec N."/>
            <person name="Kubicek C.P."/>
            <person name="Liu B."/>
            <person name="Maccabe A."/>
            <person name="Meyer V."/>
            <person name="Mirabito P."/>
            <person name="Miskei M."/>
            <person name="Mos M."/>
            <person name="Mullins J."/>
            <person name="Nelson D.R."/>
            <person name="Nielsen J."/>
            <person name="Oakley B.R."/>
            <person name="Osmani S.A."/>
            <person name="Pakula T."/>
            <person name="Paszewski A."/>
            <person name="Paulsen I."/>
            <person name="Pilsyk S."/>
            <person name="Pocsi I."/>
            <person name="Punt P.J."/>
            <person name="Ram A.F."/>
            <person name="Ren Q."/>
            <person name="Robellet X."/>
            <person name="Robson G."/>
            <person name="Seiboth B."/>
            <person name="van Solingen P."/>
            <person name="Specht T."/>
            <person name="Sun J."/>
            <person name="Taheri-Talesh N."/>
            <person name="Takeshita N."/>
            <person name="Ussery D."/>
            <person name="vanKuyk P.A."/>
            <person name="Visser H."/>
            <person name="van de Vondervoort P.J."/>
            <person name="de Vries R.P."/>
            <person name="Walton J."/>
            <person name="Xiang X."/>
            <person name="Xiong Y."/>
            <person name="Zeng A.P."/>
            <person name="Brandt B.W."/>
            <person name="Cornell M.J."/>
            <person name="van den Hondel C.A."/>
            <person name="Visser J."/>
            <person name="Oliver S.G."/>
            <person name="Turner G."/>
        </authorList>
    </citation>
    <scope>GENOME REANNOTATION</scope>
    <source>
        <strain evidence="6">FGSC A4 / ATCC 38163 / CBS 112.46 / NRRL 194 / M139</strain>
    </source>
</reference>
<evidence type="ECO:0000313" key="5">
    <source>
        <dbReference type="EMBL" id="CBF88119.1"/>
    </source>
</evidence>
<keyword evidence="3" id="KW-0560">Oxidoreductase</keyword>
<dbReference type="PANTHER" id="PTHR23023">
    <property type="entry name" value="DIMETHYLANILINE MONOOXYGENASE"/>
    <property type="match status" value="1"/>
</dbReference>
<feature type="compositionally biased region" description="Basic and acidic residues" evidence="4">
    <location>
        <begin position="487"/>
        <end position="505"/>
    </location>
</feature>
<dbReference type="SUPFAM" id="SSF51905">
    <property type="entry name" value="FAD/NAD(P)-binding domain"/>
    <property type="match status" value="2"/>
</dbReference>
<dbReference type="Proteomes" id="UP000000560">
    <property type="component" value="Chromosome VIII"/>
</dbReference>
<feature type="region of interest" description="Disordered" evidence="4">
    <location>
        <begin position="483"/>
        <end position="505"/>
    </location>
</feature>
<dbReference type="Pfam" id="PF13450">
    <property type="entry name" value="NAD_binding_8"/>
    <property type="match status" value="1"/>
</dbReference>
<keyword evidence="6" id="KW-1185">Reference proteome</keyword>
<dbReference type="InterPro" id="IPR036188">
    <property type="entry name" value="FAD/NAD-bd_sf"/>
</dbReference>
<organism evidence="5 6">
    <name type="scientific">Emericella nidulans (strain FGSC A4 / ATCC 38163 / CBS 112.46 / NRRL 194 / M139)</name>
    <name type="common">Aspergillus nidulans</name>
    <dbReference type="NCBI Taxonomy" id="227321"/>
    <lineage>
        <taxon>Eukaryota</taxon>
        <taxon>Fungi</taxon>
        <taxon>Dikarya</taxon>
        <taxon>Ascomycota</taxon>
        <taxon>Pezizomycotina</taxon>
        <taxon>Eurotiomycetes</taxon>
        <taxon>Eurotiomycetidae</taxon>
        <taxon>Eurotiales</taxon>
        <taxon>Aspergillaceae</taxon>
        <taxon>Aspergillus</taxon>
        <taxon>Aspergillus subgen. Nidulantes</taxon>
    </lineage>
</organism>
<evidence type="ECO:0000256" key="4">
    <source>
        <dbReference type="SAM" id="MobiDB-lite"/>
    </source>
</evidence>
<dbReference type="GO" id="GO:0004497">
    <property type="term" value="F:monooxygenase activity"/>
    <property type="evidence" value="ECO:0000318"/>
    <property type="project" value="GO_Central"/>
</dbReference>
<dbReference type="OrthoDB" id="66881at2759"/>
<evidence type="ECO:0000256" key="2">
    <source>
        <dbReference type="ARBA" id="ARBA00022827"/>
    </source>
</evidence>
<name>C8VTD6_EMENI</name>
<dbReference type="EMBL" id="BN001308">
    <property type="protein sequence ID" value="CBF88119.1"/>
    <property type="molecule type" value="Genomic_DNA"/>
</dbReference>
<dbReference type="InterPro" id="IPR050346">
    <property type="entry name" value="FMO-like"/>
</dbReference>
<keyword evidence="2" id="KW-0274">FAD</keyword>
<dbReference type="AlphaFoldDB" id="C8VTD6"/>
<dbReference type="OMA" id="GQFPMGD"/>
<dbReference type="GeneID" id="2876890"/>
<dbReference type="eggNOG" id="KOG1399">
    <property type="taxonomic scope" value="Eukaryota"/>
</dbReference>
<evidence type="ECO:0000256" key="3">
    <source>
        <dbReference type="ARBA" id="ARBA00023002"/>
    </source>
</evidence>
<dbReference type="InParanoid" id="C8VTD6"/>
<dbReference type="Gene3D" id="3.50.50.60">
    <property type="entry name" value="FAD/NAD(P)-binding domain"/>
    <property type="match status" value="2"/>
</dbReference>
<dbReference type="RefSeq" id="XP_658715.2">
    <property type="nucleotide sequence ID" value="XM_653623.2"/>
</dbReference>
<evidence type="ECO:0000256" key="1">
    <source>
        <dbReference type="ARBA" id="ARBA00022630"/>
    </source>
</evidence>
<evidence type="ECO:0000313" key="6">
    <source>
        <dbReference type="Proteomes" id="UP000000560"/>
    </source>
</evidence>
<gene>
    <name evidence="5" type="ORF">ANIA_10167</name>
</gene>
<proteinExistence type="predicted"/>
<reference evidence="6" key="1">
    <citation type="journal article" date="2005" name="Nature">
        <title>Sequencing of Aspergillus nidulans and comparative analysis with A. fumigatus and A. oryzae.</title>
        <authorList>
            <person name="Galagan J.E."/>
            <person name="Calvo S.E."/>
            <person name="Cuomo C."/>
            <person name="Ma L.J."/>
            <person name="Wortman J.R."/>
            <person name="Batzoglou S."/>
            <person name="Lee S.I."/>
            <person name="Basturkmen M."/>
            <person name="Spevak C.C."/>
            <person name="Clutterbuck J."/>
            <person name="Kapitonov V."/>
            <person name="Jurka J."/>
            <person name="Scazzocchio C."/>
            <person name="Farman M."/>
            <person name="Butler J."/>
            <person name="Purcell S."/>
            <person name="Harris S."/>
            <person name="Braus G.H."/>
            <person name="Draht O."/>
            <person name="Busch S."/>
            <person name="D'Enfert C."/>
            <person name="Bouchier C."/>
            <person name="Goldman G.H."/>
            <person name="Bell-Pedersen D."/>
            <person name="Griffiths-Jones S."/>
            <person name="Doonan J.H."/>
            <person name="Yu J."/>
            <person name="Vienken K."/>
            <person name="Pain A."/>
            <person name="Freitag M."/>
            <person name="Selker E.U."/>
            <person name="Archer D.B."/>
            <person name="Penalva M.A."/>
            <person name="Oakley B.R."/>
            <person name="Momany M."/>
            <person name="Tanaka T."/>
            <person name="Kumagai T."/>
            <person name="Asai K."/>
            <person name="Machida M."/>
            <person name="Nierman W.C."/>
            <person name="Denning D.W."/>
            <person name="Caddick M."/>
            <person name="Hynes M."/>
            <person name="Paoletti M."/>
            <person name="Fischer R."/>
            <person name="Miller B."/>
            <person name="Dyer P."/>
            <person name="Sachs M.S."/>
            <person name="Osmani S.A."/>
            <person name="Birren B.W."/>
        </authorList>
    </citation>
    <scope>NUCLEOTIDE SEQUENCE [LARGE SCALE GENOMIC DNA]</scope>
    <source>
        <strain evidence="6">FGSC A4 / ATCC 38163 / CBS 112.46 / NRRL 194 / M139</strain>
    </source>
</reference>
<dbReference type="PRINTS" id="PR00368">
    <property type="entry name" value="FADPNR"/>
</dbReference>
<sequence length="766" mass="85177">MAKPKRVAIIGAGPSGLVTAKTLLRNFPPGTFSAVIFEKKPRIGGLWAVDYPSTPYLLRPTPHFSHDYELHCRKQYQGRALVNPWMRTNLSRFSVAFSDLAWETALGDAVPLFPYAWEVRKYLEKYAETYIPKECFKLGKRVLSVTRRGTEIRAKDWAVWEMWRGPSSGHFGSPSIPLIPGLEDISSVHSSELQSPDDIGRLLEKSPKSGKLVVVGGSMSGVETATSLALHLSSLSFRPGSSAQQHNYEVWHVGPGPYWVLPTYLPHNYAKDTEGDAMPFVPLDLSLYDIARRPLGMTGIAFGPTSQDQNRKRNQFFRDMLGEEYSKVGSFHLGDNQGREIQRSPWVGIADHYAEFVRSGAIKTLAGRASSFTNESGLETLNIDTSAGMVRLTEIAAVVMATGFKPSGSLSFLPDDVLSTLEYSKDDHFLPLVLDSMSSAHSEIPDLGFVGFYRGAFWGPAELQAQSLAQTWAAADLENGVSASLSEEEKRSRDGERQQVRDFRDVRPTSLRGQFPLGDYVGLMESFARRLHRSRFPLGISPDANIRTTGPVVPARYALIDHGTLFEYPTLKEVEITMKALKSTLLPDPGQASVTTTAAIFRALHGNWGFERIVSHAGGEDIKSCGKTTFYPRYPSSPMYEAEYLCKEDANDGAAMKTAISVYRHLNTFRFPGQAGISVWFVDGKSCPNSATEFALKLQVEPMGKVTDSGEILVRAVAICESAAKEHTYEFYFDRVAISNWCHRVVWSAKSRDRRQTTWYSRPNDD</sequence>
<accession>C8VTD6</accession>
<protein>
    <recommendedName>
        <fullName evidence="7">FAD/NAD(P)-binding domain-containing protein</fullName>
    </recommendedName>
</protein>
<keyword evidence="1" id="KW-0285">Flavoprotein</keyword>
<dbReference type="KEGG" id="ani:ANIA_10167"/>
<evidence type="ECO:0008006" key="7">
    <source>
        <dbReference type="Google" id="ProtNLM"/>
    </source>
</evidence>